<organism evidence="1 2">
    <name type="scientific">Nocardiopsis alborubida</name>
    <dbReference type="NCBI Taxonomy" id="146802"/>
    <lineage>
        <taxon>Bacteria</taxon>
        <taxon>Bacillati</taxon>
        <taxon>Actinomycetota</taxon>
        <taxon>Actinomycetes</taxon>
        <taxon>Streptosporangiales</taxon>
        <taxon>Nocardiopsidaceae</taxon>
        <taxon>Nocardiopsis</taxon>
    </lineage>
</organism>
<comment type="caution">
    <text evidence="1">The sequence shown here is derived from an EMBL/GenBank/DDBJ whole genome shotgun (WGS) entry which is preliminary data.</text>
</comment>
<sequence>MYVFLPSTIPALARLLEEGRLEDVPLTAFAADPGPDEDVEEAEYEAMYAAARESLALLAAEPGAPRRRVVLAANMPDHVVERAGRSGRGVVRVGLTGAVPYKKLASAHVDDADAVADVAAAVQDPSSDAVEDHELMWFAVQELRYLVEEASNRHP</sequence>
<evidence type="ECO:0000313" key="2">
    <source>
        <dbReference type="Proteomes" id="UP000553209"/>
    </source>
</evidence>
<accession>A0A7X6MA19</accession>
<keyword evidence="2" id="KW-1185">Reference proteome</keyword>
<proteinExistence type="predicted"/>
<dbReference type="Proteomes" id="UP000553209">
    <property type="component" value="Unassembled WGS sequence"/>
</dbReference>
<gene>
    <name evidence="1" type="ORF">HGB44_07570</name>
</gene>
<dbReference type="InterPro" id="IPR054206">
    <property type="entry name" value="DUF6912"/>
</dbReference>
<dbReference type="RefSeq" id="WP_061080377.1">
    <property type="nucleotide sequence ID" value="NZ_JAAXPG010000005.1"/>
</dbReference>
<dbReference type="Pfam" id="PF21853">
    <property type="entry name" value="DUF6912"/>
    <property type="match status" value="1"/>
</dbReference>
<reference evidence="1 2" key="1">
    <citation type="submission" date="2020-04" db="EMBL/GenBank/DDBJ databases">
        <title>MicrobeNet Type strains.</title>
        <authorList>
            <person name="Nicholson A.C."/>
        </authorList>
    </citation>
    <scope>NUCLEOTIDE SEQUENCE [LARGE SCALE GENOMIC DNA]</scope>
    <source>
        <strain evidence="1 2">ATCC 23612</strain>
    </source>
</reference>
<dbReference type="EMBL" id="JAAXPG010000005">
    <property type="protein sequence ID" value="NKY97531.1"/>
    <property type="molecule type" value="Genomic_DNA"/>
</dbReference>
<protein>
    <submittedName>
        <fullName evidence="1">Uncharacterized protein</fullName>
    </submittedName>
</protein>
<name>A0A7X6MA19_9ACTN</name>
<evidence type="ECO:0000313" key="1">
    <source>
        <dbReference type="EMBL" id="NKY97531.1"/>
    </source>
</evidence>
<dbReference type="AlphaFoldDB" id="A0A7X6MA19"/>